<comment type="subcellular location">
    <subcellularLocation>
        <location evidence="1">Nucleus</location>
    </subcellularLocation>
</comment>
<dbReference type="AlphaFoldDB" id="A0A8T0QTQ4"/>
<sequence>MVTSSMTEELAMAVPAEVLWKAIFATCDEPSLRNLFTGWPDAVVKVEGDGSPGRRYSLKFTQSRMVARDNATRVISFDEVAMEGGECQFKVEPAGADGCVIKIAVESERLDGTPRSLADDQAKLTKLFVDLIKKVEQNIVPRPQYI</sequence>
<comment type="caution">
    <text evidence="2">The sequence shown here is derived from an EMBL/GenBank/DDBJ whole genome shotgun (WGS) entry which is preliminary data.</text>
</comment>
<dbReference type="GO" id="GO:0005634">
    <property type="term" value="C:nucleus"/>
    <property type="evidence" value="ECO:0007669"/>
    <property type="project" value="UniProtKB-SubCell"/>
</dbReference>
<dbReference type="SUPFAM" id="SSF55961">
    <property type="entry name" value="Bet v1-like"/>
    <property type="match status" value="1"/>
</dbReference>
<evidence type="ECO:0000256" key="1">
    <source>
        <dbReference type="ARBA" id="ARBA00004123"/>
    </source>
</evidence>
<dbReference type="EMBL" id="CM029048">
    <property type="protein sequence ID" value="KAG2576448.1"/>
    <property type="molecule type" value="Genomic_DNA"/>
</dbReference>
<reference evidence="2" key="1">
    <citation type="submission" date="2020-05" db="EMBL/GenBank/DDBJ databases">
        <title>WGS assembly of Panicum virgatum.</title>
        <authorList>
            <person name="Lovell J.T."/>
            <person name="Jenkins J."/>
            <person name="Shu S."/>
            <person name="Juenger T.E."/>
            <person name="Schmutz J."/>
        </authorList>
    </citation>
    <scope>NUCLEOTIDE SEQUENCE</scope>
    <source>
        <strain evidence="2">AP13</strain>
    </source>
</reference>
<gene>
    <name evidence="2" type="ORF">PVAP13_6NG037100</name>
</gene>
<proteinExistence type="predicted"/>
<evidence type="ECO:0000313" key="3">
    <source>
        <dbReference type="Proteomes" id="UP000823388"/>
    </source>
</evidence>
<keyword evidence="3" id="KW-1185">Reference proteome</keyword>
<accession>A0A8T0QTQ4</accession>
<dbReference type="InterPro" id="IPR023393">
    <property type="entry name" value="START-like_dom_sf"/>
</dbReference>
<protein>
    <submittedName>
        <fullName evidence="2">Uncharacterized protein</fullName>
    </submittedName>
</protein>
<organism evidence="2 3">
    <name type="scientific">Panicum virgatum</name>
    <name type="common">Blackwell switchgrass</name>
    <dbReference type="NCBI Taxonomy" id="38727"/>
    <lineage>
        <taxon>Eukaryota</taxon>
        <taxon>Viridiplantae</taxon>
        <taxon>Streptophyta</taxon>
        <taxon>Embryophyta</taxon>
        <taxon>Tracheophyta</taxon>
        <taxon>Spermatophyta</taxon>
        <taxon>Magnoliopsida</taxon>
        <taxon>Liliopsida</taxon>
        <taxon>Poales</taxon>
        <taxon>Poaceae</taxon>
        <taxon>PACMAD clade</taxon>
        <taxon>Panicoideae</taxon>
        <taxon>Panicodae</taxon>
        <taxon>Paniceae</taxon>
        <taxon>Panicinae</taxon>
        <taxon>Panicum</taxon>
        <taxon>Panicum sect. Hiantes</taxon>
    </lineage>
</organism>
<evidence type="ECO:0000313" key="2">
    <source>
        <dbReference type="EMBL" id="KAG2576448.1"/>
    </source>
</evidence>
<name>A0A8T0QTQ4_PANVG</name>
<dbReference type="Proteomes" id="UP000823388">
    <property type="component" value="Chromosome 6N"/>
</dbReference>
<dbReference type="Gene3D" id="3.30.530.20">
    <property type="match status" value="1"/>
</dbReference>